<dbReference type="GO" id="GO:0016020">
    <property type="term" value="C:membrane"/>
    <property type="evidence" value="ECO:0007669"/>
    <property type="project" value="InterPro"/>
</dbReference>
<keyword evidence="6" id="KW-1185">Reference proteome</keyword>
<gene>
    <name evidence="5" type="ORF">GR316_06570</name>
</gene>
<dbReference type="AlphaFoldDB" id="A0A8J8SL25"/>
<proteinExistence type="inferred from homology"/>
<dbReference type="PANTHER" id="PTHR30035">
    <property type="entry name" value="LIPOPROTEIN VACJ-RELATED"/>
    <property type="match status" value="1"/>
</dbReference>
<keyword evidence="2 4" id="KW-0732">Signal</keyword>
<protein>
    <submittedName>
        <fullName evidence="5">VacJ family lipoprotein</fullName>
    </submittedName>
</protein>
<keyword evidence="5" id="KW-0449">Lipoprotein</keyword>
<reference evidence="5" key="1">
    <citation type="submission" date="2020-01" db="EMBL/GenBank/DDBJ databases">
        <authorList>
            <person name="Yang Y."/>
            <person name="Kwon Y.M."/>
        </authorList>
    </citation>
    <scope>NUCLEOTIDE SEQUENCE</scope>
    <source>
        <strain evidence="5">PG104</strain>
    </source>
</reference>
<dbReference type="PANTHER" id="PTHR30035:SF3">
    <property type="entry name" value="INTERMEMBRANE PHOSPHOLIPID TRANSPORT SYSTEM LIPOPROTEIN MLAA"/>
    <property type="match status" value="1"/>
</dbReference>
<sequence length="276" mass="29538">MNKHLTLRGRLVLIGCSLLALTACGTPPVATGVDDPQEEVNRERHAFNKGFDRHLLRPVSRGYGTVVPGPIRTGVSNVAENLEAPSDAVNGLLQGRPVNALQNTARFAVNSTIGIFGIFDVASHIGLPAKQTDFGETMYTWGVGEGVYVENPFFGPSTERDTWGMIVDTITNPLHFLIQSPESTYATAAKGGELVDDRYTYSATIDDLLYDSADSYSQARLAYLQNRRFTLQQNAGGGTGGGDDGFIDPYADASGDGAAAPAPADFIDPYEDTNAQ</sequence>
<evidence type="ECO:0000313" key="5">
    <source>
        <dbReference type="EMBL" id="QUS35954.1"/>
    </source>
</evidence>
<dbReference type="Pfam" id="PF04333">
    <property type="entry name" value="MlaA"/>
    <property type="match status" value="1"/>
</dbReference>
<evidence type="ECO:0000256" key="3">
    <source>
        <dbReference type="SAM" id="MobiDB-lite"/>
    </source>
</evidence>
<accession>A0A8J8SL25</accession>
<evidence type="ECO:0000256" key="4">
    <source>
        <dbReference type="SAM" id="SignalP"/>
    </source>
</evidence>
<feature type="region of interest" description="Disordered" evidence="3">
    <location>
        <begin position="235"/>
        <end position="276"/>
    </location>
</feature>
<evidence type="ECO:0000256" key="2">
    <source>
        <dbReference type="ARBA" id="ARBA00022729"/>
    </source>
</evidence>
<comment type="similarity">
    <text evidence="1">Belongs to the MlaA family.</text>
</comment>
<feature type="compositionally biased region" description="Low complexity" evidence="3">
    <location>
        <begin position="248"/>
        <end position="267"/>
    </location>
</feature>
<organism evidence="5 6">
    <name type="scientific">Falsirhodobacter algicola</name>
    <dbReference type="NCBI Taxonomy" id="2692330"/>
    <lineage>
        <taxon>Bacteria</taxon>
        <taxon>Pseudomonadati</taxon>
        <taxon>Pseudomonadota</taxon>
        <taxon>Alphaproteobacteria</taxon>
        <taxon>Rhodobacterales</taxon>
        <taxon>Paracoccaceae</taxon>
        <taxon>Falsirhodobacter</taxon>
    </lineage>
</organism>
<dbReference type="GO" id="GO:0120010">
    <property type="term" value="P:intermembrane phospholipid transfer"/>
    <property type="evidence" value="ECO:0007669"/>
    <property type="project" value="TreeGrafter"/>
</dbReference>
<name>A0A8J8SL25_9RHOB</name>
<feature type="compositionally biased region" description="Gly residues" evidence="3">
    <location>
        <begin position="235"/>
        <end position="244"/>
    </location>
</feature>
<dbReference type="RefSeq" id="WP_211783174.1">
    <property type="nucleotide sequence ID" value="NZ_CP047289.1"/>
</dbReference>
<dbReference type="PRINTS" id="PR01805">
    <property type="entry name" value="VACJLIPOPROT"/>
</dbReference>
<feature type="chain" id="PRO_5035145692" evidence="4">
    <location>
        <begin position="23"/>
        <end position="276"/>
    </location>
</feature>
<dbReference type="InterPro" id="IPR007428">
    <property type="entry name" value="MlaA"/>
</dbReference>
<evidence type="ECO:0000313" key="6">
    <source>
        <dbReference type="Proteomes" id="UP000679284"/>
    </source>
</evidence>
<dbReference type="EMBL" id="CP047289">
    <property type="protein sequence ID" value="QUS35954.1"/>
    <property type="molecule type" value="Genomic_DNA"/>
</dbReference>
<dbReference type="PROSITE" id="PS51257">
    <property type="entry name" value="PROKAR_LIPOPROTEIN"/>
    <property type="match status" value="1"/>
</dbReference>
<dbReference type="Proteomes" id="UP000679284">
    <property type="component" value="Chromosome"/>
</dbReference>
<evidence type="ECO:0000256" key="1">
    <source>
        <dbReference type="ARBA" id="ARBA00010634"/>
    </source>
</evidence>
<dbReference type="KEGG" id="fap:GR316_06570"/>
<feature type="signal peptide" evidence="4">
    <location>
        <begin position="1"/>
        <end position="22"/>
    </location>
</feature>